<reference evidence="2" key="1">
    <citation type="journal article" date="2019" name="Int. J. Syst. Evol. Microbiol.">
        <title>The Global Catalogue of Microorganisms (GCM) 10K type strain sequencing project: providing services to taxonomists for standard genome sequencing and annotation.</title>
        <authorList>
            <consortium name="The Broad Institute Genomics Platform"/>
            <consortium name="The Broad Institute Genome Sequencing Center for Infectious Disease"/>
            <person name="Wu L."/>
            <person name="Ma J."/>
        </authorList>
    </citation>
    <scope>NUCLEOTIDE SEQUENCE [LARGE SCALE GENOMIC DNA]</scope>
    <source>
        <strain evidence="2">CGMCC 1.12470</strain>
    </source>
</reference>
<organism evidence="1 2">
    <name type="scientific">Streptomyces caeni</name>
    <dbReference type="NCBI Taxonomy" id="2307231"/>
    <lineage>
        <taxon>Bacteria</taxon>
        <taxon>Bacillati</taxon>
        <taxon>Actinomycetota</taxon>
        <taxon>Actinomycetes</taxon>
        <taxon>Kitasatosporales</taxon>
        <taxon>Streptomycetaceae</taxon>
        <taxon>Streptomyces</taxon>
    </lineage>
</organism>
<dbReference type="RefSeq" id="WP_381088445.1">
    <property type="nucleotide sequence ID" value="NZ_JBHUDX010000084.1"/>
</dbReference>
<dbReference type="EMBL" id="JBHUDX010000084">
    <property type="protein sequence ID" value="MFD1661851.1"/>
    <property type="molecule type" value="Genomic_DNA"/>
</dbReference>
<dbReference type="Proteomes" id="UP001597261">
    <property type="component" value="Unassembled WGS sequence"/>
</dbReference>
<comment type="caution">
    <text evidence="1">The sequence shown here is derived from an EMBL/GenBank/DDBJ whole genome shotgun (WGS) entry which is preliminary data.</text>
</comment>
<evidence type="ECO:0000313" key="1">
    <source>
        <dbReference type="EMBL" id="MFD1661851.1"/>
    </source>
</evidence>
<keyword evidence="2" id="KW-1185">Reference proteome</keyword>
<accession>A0ABW4IYW7</accession>
<name>A0ABW4IYW7_9ACTN</name>
<evidence type="ECO:0000313" key="2">
    <source>
        <dbReference type="Proteomes" id="UP001597261"/>
    </source>
</evidence>
<gene>
    <name evidence="1" type="ORF">ACFSL4_27595</name>
</gene>
<proteinExistence type="predicted"/>
<sequence length="104" mass="11630">MSHRIARFFEPLLRFLLPSTGRHRLVAGPAESSPAAPSTEGPAVHRHVFRPLCGEDNALVRPYLLAHEQHREAPRRRARRRVLRLAVHGIDLGPGAIRNLGVAR</sequence>
<protein>
    <submittedName>
        <fullName evidence="1">Uncharacterized protein</fullName>
    </submittedName>
</protein>